<dbReference type="OrthoDB" id="5835829at2759"/>
<dbReference type="Pfam" id="PF00201">
    <property type="entry name" value="UDPGT"/>
    <property type="match status" value="1"/>
</dbReference>
<dbReference type="InterPro" id="IPR050271">
    <property type="entry name" value="UDP-glycosyltransferase"/>
</dbReference>
<dbReference type="EC" id="2.4.1.17" evidence="5"/>
<accession>A0A8J2K143</accession>
<dbReference type="PANTHER" id="PTHR48043">
    <property type="entry name" value="EG:EG0003.4 PROTEIN-RELATED"/>
    <property type="match status" value="1"/>
</dbReference>
<keyword evidence="5" id="KW-0812">Transmembrane</keyword>
<dbReference type="CDD" id="cd03784">
    <property type="entry name" value="GT1_Gtf-like"/>
    <property type="match status" value="1"/>
</dbReference>
<keyword evidence="3 4" id="KW-0808">Transferase</keyword>
<evidence type="ECO:0000256" key="5">
    <source>
        <dbReference type="RuleBase" id="RU362059"/>
    </source>
</evidence>
<dbReference type="GO" id="GO:0015020">
    <property type="term" value="F:glucuronosyltransferase activity"/>
    <property type="evidence" value="ECO:0007669"/>
    <property type="project" value="UniProtKB-EC"/>
</dbReference>
<feature type="signal peptide" evidence="5">
    <location>
        <begin position="1"/>
        <end position="24"/>
    </location>
</feature>
<comment type="subcellular location">
    <subcellularLocation>
        <location evidence="5">Membrane</location>
        <topology evidence="5">Single-pass membrane protein</topology>
    </subcellularLocation>
</comment>
<dbReference type="PANTHER" id="PTHR48043:SF159">
    <property type="entry name" value="EG:EG0003.4 PROTEIN-RELATED"/>
    <property type="match status" value="1"/>
</dbReference>
<organism evidence="6 7">
    <name type="scientific">Allacma fusca</name>
    <dbReference type="NCBI Taxonomy" id="39272"/>
    <lineage>
        <taxon>Eukaryota</taxon>
        <taxon>Metazoa</taxon>
        <taxon>Ecdysozoa</taxon>
        <taxon>Arthropoda</taxon>
        <taxon>Hexapoda</taxon>
        <taxon>Collembola</taxon>
        <taxon>Symphypleona</taxon>
        <taxon>Sminthuridae</taxon>
        <taxon>Allacma</taxon>
    </lineage>
</organism>
<comment type="catalytic activity">
    <reaction evidence="5">
        <text>glucuronate acceptor + UDP-alpha-D-glucuronate = acceptor beta-D-glucuronoside + UDP + H(+)</text>
        <dbReference type="Rhea" id="RHEA:21032"/>
        <dbReference type="ChEBI" id="CHEBI:15378"/>
        <dbReference type="ChEBI" id="CHEBI:58052"/>
        <dbReference type="ChEBI" id="CHEBI:58223"/>
        <dbReference type="ChEBI" id="CHEBI:132367"/>
        <dbReference type="ChEBI" id="CHEBI:132368"/>
        <dbReference type="EC" id="2.4.1.17"/>
    </reaction>
</comment>
<keyword evidence="5" id="KW-1133">Transmembrane helix</keyword>
<comment type="similarity">
    <text evidence="1 4">Belongs to the UDP-glycosyltransferase family.</text>
</comment>
<keyword evidence="2 4" id="KW-0328">Glycosyltransferase</keyword>
<name>A0A8J2K143_9HEXA</name>
<dbReference type="InterPro" id="IPR035595">
    <property type="entry name" value="UDP_glycos_trans_CS"/>
</dbReference>
<reference evidence="6" key="1">
    <citation type="submission" date="2021-06" db="EMBL/GenBank/DDBJ databases">
        <authorList>
            <person name="Hodson N. C."/>
            <person name="Mongue J. A."/>
            <person name="Jaron S. K."/>
        </authorList>
    </citation>
    <scope>NUCLEOTIDE SEQUENCE</scope>
</reference>
<proteinExistence type="inferred from homology"/>
<feature type="chain" id="PRO_5035490172" description="UDP-glucuronosyltransferase" evidence="5">
    <location>
        <begin position="25"/>
        <end position="529"/>
    </location>
</feature>
<gene>
    <name evidence="6" type="ORF">AFUS01_LOCUS19848</name>
</gene>
<dbReference type="GO" id="GO:0016020">
    <property type="term" value="C:membrane"/>
    <property type="evidence" value="ECO:0007669"/>
    <property type="project" value="UniProtKB-SubCell"/>
</dbReference>
<feature type="transmembrane region" description="Helical" evidence="5">
    <location>
        <begin position="490"/>
        <end position="511"/>
    </location>
</feature>
<evidence type="ECO:0000313" key="7">
    <source>
        <dbReference type="Proteomes" id="UP000708208"/>
    </source>
</evidence>
<evidence type="ECO:0000256" key="2">
    <source>
        <dbReference type="ARBA" id="ARBA00022676"/>
    </source>
</evidence>
<dbReference type="PROSITE" id="PS00375">
    <property type="entry name" value="UDPGT"/>
    <property type="match status" value="1"/>
</dbReference>
<evidence type="ECO:0000313" key="6">
    <source>
        <dbReference type="EMBL" id="CAG7731243.1"/>
    </source>
</evidence>
<keyword evidence="5" id="KW-0732">Signal</keyword>
<evidence type="ECO:0000256" key="4">
    <source>
        <dbReference type="RuleBase" id="RU003718"/>
    </source>
</evidence>
<sequence length="529" mass="60982">MEISKKSLLFLILTFTLSSTLTQGANILFFLGVSTYSHRILVWPLAEKLVELGHDVTFVSSYQPKNPNPNITEFVSKSLQELIDAKFGDKADLIELRELGEHTKIWDDVEELGVTMCEVLMKDPEYISLIKSKRYDLVVIDFLDNECALGIVRYHKAKFIIFDTNHPAMWQHDSFGMPAETSWVPDLPTAYPHDMGFLHRFANTFWPLRWYFNRVYFMYPKMEAAINEGFGWVGDERISLREMELDTSLVLMNSHFSVDYARSLPPLYIPVCGLHIKPATNQLPKDIQKFADESGDSGFIYVSFGSAVQFSKAKPQLRDAFFKAFENSPVRFIWKWEGPRPKEMPSNVLTASWMPQADVLAHPKIKAFITHAGLLGTSEAIVHAVPLIAFPCFAEQDYNSDRMEHVGYGIRMEFVGLKQQDLHNAIVQILTNPRYKENMLEIQKRFTDRQNDPLDTAVWWTEYVLRNKKSRLMMPLGRYQYWFVRRSLDIWGSIIGIICIFLGIIMGYILCRSRTNGAVSQPDPSKKNR</sequence>
<keyword evidence="7" id="KW-1185">Reference proteome</keyword>
<protein>
    <recommendedName>
        <fullName evidence="5">UDP-glucuronosyltransferase</fullName>
        <ecNumber evidence="5">2.4.1.17</ecNumber>
    </recommendedName>
</protein>
<dbReference type="EMBL" id="CAJVCH010208527">
    <property type="protein sequence ID" value="CAG7731243.1"/>
    <property type="molecule type" value="Genomic_DNA"/>
</dbReference>
<keyword evidence="5" id="KW-0472">Membrane</keyword>
<evidence type="ECO:0000256" key="3">
    <source>
        <dbReference type="ARBA" id="ARBA00022679"/>
    </source>
</evidence>
<dbReference type="Proteomes" id="UP000708208">
    <property type="component" value="Unassembled WGS sequence"/>
</dbReference>
<evidence type="ECO:0000256" key="1">
    <source>
        <dbReference type="ARBA" id="ARBA00009995"/>
    </source>
</evidence>
<dbReference type="AlphaFoldDB" id="A0A8J2K143"/>
<dbReference type="FunFam" id="3.40.50.2000:FF:000021">
    <property type="entry name" value="UDP-glucuronosyltransferase"/>
    <property type="match status" value="1"/>
</dbReference>
<dbReference type="InterPro" id="IPR002213">
    <property type="entry name" value="UDP_glucos_trans"/>
</dbReference>
<comment type="caution">
    <text evidence="6">The sequence shown here is derived from an EMBL/GenBank/DDBJ whole genome shotgun (WGS) entry which is preliminary data.</text>
</comment>